<dbReference type="OrthoDB" id="762982at2759"/>
<dbReference type="Proteomes" id="UP000297777">
    <property type="component" value="Unassembled WGS sequence"/>
</dbReference>
<accession>A0A4Z1EHH9</accession>
<evidence type="ECO:0000259" key="4">
    <source>
        <dbReference type="PROSITE" id="PS50048"/>
    </source>
</evidence>
<dbReference type="InterPro" id="IPR036864">
    <property type="entry name" value="Zn2-C6_fun-type_DNA-bd_sf"/>
</dbReference>
<evidence type="ECO:0000256" key="2">
    <source>
        <dbReference type="ARBA" id="ARBA00022723"/>
    </source>
</evidence>
<evidence type="ECO:0000256" key="1">
    <source>
        <dbReference type="ARBA" id="ARBA00004123"/>
    </source>
</evidence>
<evidence type="ECO:0000313" key="5">
    <source>
        <dbReference type="EMBL" id="TGO10870.1"/>
    </source>
</evidence>
<dbReference type="Pfam" id="PF04082">
    <property type="entry name" value="Fungal_trans"/>
    <property type="match status" value="1"/>
</dbReference>
<proteinExistence type="predicted"/>
<dbReference type="GO" id="GO:0008270">
    <property type="term" value="F:zinc ion binding"/>
    <property type="evidence" value="ECO:0007669"/>
    <property type="project" value="InterPro"/>
</dbReference>
<dbReference type="Pfam" id="PF00172">
    <property type="entry name" value="Zn_clus"/>
    <property type="match status" value="1"/>
</dbReference>
<dbReference type="EMBL" id="PQXH01000123">
    <property type="protein sequence ID" value="TGO10870.1"/>
    <property type="molecule type" value="Genomic_DNA"/>
</dbReference>
<dbReference type="GO" id="GO:0006351">
    <property type="term" value="P:DNA-templated transcription"/>
    <property type="evidence" value="ECO:0007669"/>
    <property type="project" value="InterPro"/>
</dbReference>
<reference evidence="5 6" key="1">
    <citation type="submission" date="2017-12" db="EMBL/GenBank/DDBJ databases">
        <title>Comparative genomics of Botrytis spp.</title>
        <authorList>
            <person name="Valero-Jimenez C.A."/>
            <person name="Tapia P."/>
            <person name="Veloso J."/>
            <person name="Silva-Moreno E."/>
            <person name="Staats M."/>
            <person name="Valdes J.H."/>
            <person name="Van Kan J.A.L."/>
        </authorList>
    </citation>
    <scope>NUCLEOTIDE SEQUENCE [LARGE SCALE GENOMIC DNA]</scope>
    <source>
        <strain evidence="5 6">Bt9001</strain>
    </source>
</reference>
<dbReference type="PANTHER" id="PTHR31001">
    <property type="entry name" value="UNCHARACTERIZED TRANSCRIPTIONAL REGULATORY PROTEIN"/>
    <property type="match status" value="1"/>
</dbReference>
<dbReference type="SMART" id="SM00066">
    <property type="entry name" value="GAL4"/>
    <property type="match status" value="1"/>
</dbReference>
<dbReference type="GO" id="GO:0003677">
    <property type="term" value="F:DNA binding"/>
    <property type="evidence" value="ECO:0007669"/>
    <property type="project" value="InterPro"/>
</dbReference>
<protein>
    <recommendedName>
        <fullName evidence="4">Zn(2)-C6 fungal-type domain-containing protein</fullName>
    </recommendedName>
</protein>
<keyword evidence="3" id="KW-0539">Nucleus</keyword>
<dbReference type="PANTHER" id="PTHR31001:SF49">
    <property type="entry name" value="ZN(II)2CYS6 TRANSCRIPTION FACTOR (EUROFUNG)"/>
    <property type="match status" value="1"/>
</dbReference>
<dbReference type="InterPro" id="IPR007219">
    <property type="entry name" value="XnlR_reg_dom"/>
</dbReference>
<comment type="subcellular location">
    <subcellularLocation>
        <location evidence="1">Nucleus</location>
    </subcellularLocation>
</comment>
<dbReference type="AlphaFoldDB" id="A0A4Z1EHH9"/>
<evidence type="ECO:0000256" key="3">
    <source>
        <dbReference type="ARBA" id="ARBA00023242"/>
    </source>
</evidence>
<dbReference type="CDD" id="cd00067">
    <property type="entry name" value="GAL4"/>
    <property type="match status" value="1"/>
</dbReference>
<dbReference type="CDD" id="cd12148">
    <property type="entry name" value="fungal_TF_MHR"/>
    <property type="match status" value="1"/>
</dbReference>
<evidence type="ECO:0000313" key="6">
    <source>
        <dbReference type="Proteomes" id="UP000297777"/>
    </source>
</evidence>
<dbReference type="PROSITE" id="PS50048">
    <property type="entry name" value="ZN2_CY6_FUNGAL_2"/>
    <property type="match status" value="1"/>
</dbReference>
<dbReference type="InterPro" id="IPR001138">
    <property type="entry name" value="Zn2Cys6_DnaBD"/>
</dbReference>
<comment type="caution">
    <text evidence="5">The sequence shown here is derived from an EMBL/GenBank/DDBJ whole genome shotgun (WGS) entry which is preliminary data.</text>
</comment>
<keyword evidence="2" id="KW-0479">Metal-binding</keyword>
<dbReference type="GO" id="GO:0000981">
    <property type="term" value="F:DNA-binding transcription factor activity, RNA polymerase II-specific"/>
    <property type="evidence" value="ECO:0007669"/>
    <property type="project" value="InterPro"/>
</dbReference>
<dbReference type="Gene3D" id="4.10.240.10">
    <property type="entry name" value="Zn(2)-C6 fungal-type DNA-binding domain"/>
    <property type="match status" value="1"/>
</dbReference>
<keyword evidence="6" id="KW-1185">Reference proteome</keyword>
<sequence length="750" mass="85728">MDNTKRSARGERGERVHSQIKLTGTKLTRRRIPLSCQACRVRKLKCNREKPCQNCAVRGDIAITTCSYAEKNDARLPRLSTLQPEQGDMRARIDRLENSIISVISKEKKNNIPRLFSSLGENNDDHVGQAGGQKSSVDTRSTHWDSILSDLGAIKDAWIDDHDQFETSLPPATTSYRPSLLGSLTEPPDRATILASLPSRKEADKLIERFFESYNPSIPACYLFHETTYMKQIEDFWEEPQAARIIWIGLYFSTMCLALQSYARNNDIPPEYQDTLAKVIDLYRIRTAQCLIIADITRPVYLMIEAMVCYASIEYANERDGDMGTWLLSGNIMRLALQQGYHRDPDQHSGLSVYEGEMRRRVWLVVTQHELLFSVQIGLPNSIKFAECDTKEPRNLRVEELSEDMTILPPSRPDTESTHNCYQRVQSRIMRAYGYVIEFLHIVEPQPYTEVIKLDEMLKQYHDQIPAHLQLGTLSQMIHETPSTIAEKFLLQKLYYKATLLLHRKYWNATIPGNPDEFRWFSRRMCVLSSMALLNIQVSMHEASQPGGILKDLKWWHFSMTNHDFLLAAMIMCLDLNTNQRTDPRSGGMSYCSVAEKKKLEALIRAKDIWREVEGKCKDAKRAVDILGSLIKRLTAKVQNNVVLNVNPDCVKQPPVVTTMNQADAETLGNSVPTYTNIAVPTMFTTQDDSFNDISMIPENMFDTGGIFGTFGEQVDILGDFDWDAWDQITIGPHALGQGRDLEMRENYWL</sequence>
<name>A0A4Z1EHH9_9HELO</name>
<dbReference type="InterPro" id="IPR050613">
    <property type="entry name" value="Sec_Metabolite_Reg"/>
</dbReference>
<feature type="domain" description="Zn(2)-C6 fungal-type" evidence="4">
    <location>
        <begin position="35"/>
        <end position="68"/>
    </location>
</feature>
<dbReference type="SUPFAM" id="SSF57701">
    <property type="entry name" value="Zn2/Cys6 DNA-binding domain"/>
    <property type="match status" value="1"/>
</dbReference>
<dbReference type="SMART" id="SM00906">
    <property type="entry name" value="Fungal_trans"/>
    <property type="match status" value="1"/>
</dbReference>
<gene>
    <name evidence="5" type="ORF">BTUL_0123g00120</name>
</gene>
<organism evidence="5 6">
    <name type="scientific">Botrytis tulipae</name>
    <dbReference type="NCBI Taxonomy" id="87230"/>
    <lineage>
        <taxon>Eukaryota</taxon>
        <taxon>Fungi</taxon>
        <taxon>Dikarya</taxon>
        <taxon>Ascomycota</taxon>
        <taxon>Pezizomycotina</taxon>
        <taxon>Leotiomycetes</taxon>
        <taxon>Helotiales</taxon>
        <taxon>Sclerotiniaceae</taxon>
        <taxon>Botrytis</taxon>
    </lineage>
</organism>
<dbReference type="GO" id="GO:0005634">
    <property type="term" value="C:nucleus"/>
    <property type="evidence" value="ECO:0007669"/>
    <property type="project" value="UniProtKB-SubCell"/>
</dbReference>